<dbReference type="EMBL" id="FOVN01000001">
    <property type="protein sequence ID" value="SFN42363.1"/>
    <property type="molecule type" value="Genomic_DNA"/>
</dbReference>
<dbReference type="OrthoDB" id="979995at2"/>
<organism evidence="1 2">
    <name type="scientific">Bizionia echini</name>
    <dbReference type="NCBI Taxonomy" id="649333"/>
    <lineage>
        <taxon>Bacteria</taxon>
        <taxon>Pseudomonadati</taxon>
        <taxon>Bacteroidota</taxon>
        <taxon>Flavobacteriia</taxon>
        <taxon>Flavobacteriales</taxon>
        <taxon>Flavobacteriaceae</taxon>
        <taxon>Bizionia</taxon>
    </lineage>
</organism>
<accession>A0A1I4YX69</accession>
<evidence type="ECO:0000313" key="2">
    <source>
        <dbReference type="Proteomes" id="UP000198705"/>
    </source>
</evidence>
<keyword evidence="2" id="KW-1185">Reference proteome</keyword>
<protein>
    <submittedName>
        <fullName evidence="1">Uncharacterized protein</fullName>
    </submittedName>
</protein>
<evidence type="ECO:0000313" key="1">
    <source>
        <dbReference type="EMBL" id="SFN42363.1"/>
    </source>
</evidence>
<name>A0A1I4YX69_9FLAO</name>
<sequence>MKKGTILAAIIAFLVGLFGLIAIDDLFIKEPKLKDAAVKTVTITAINEGTTNDIVFTDSQGETYYINRGLEQNLILDSLNAKVLNKTVTLHLPKNWLGTSEHIAQLTVNDVIIFTEFSPESENSED</sequence>
<dbReference type="RefSeq" id="WP_092205914.1">
    <property type="nucleotide sequence ID" value="NZ_CAXAYH010000044.1"/>
</dbReference>
<reference evidence="2" key="1">
    <citation type="submission" date="2016-10" db="EMBL/GenBank/DDBJ databases">
        <authorList>
            <person name="Varghese N."/>
            <person name="Submissions S."/>
        </authorList>
    </citation>
    <scope>NUCLEOTIDE SEQUENCE [LARGE SCALE GENOMIC DNA]</scope>
    <source>
        <strain evidence="2">DSM 23925</strain>
    </source>
</reference>
<proteinExistence type="predicted"/>
<dbReference type="Proteomes" id="UP000198705">
    <property type="component" value="Unassembled WGS sequence"/>
</dbReference>
<dbReference type="STRING" id="649333.SAMN04487989_101339"/>
<gene>
    <name evidence="1" type="ORF">SAMN04487989_101339</name>
</gene>
<dbReference type="AlphaFoldDB" id="A0A1I4YX69"/>